<dbReference type="InterPro" id="IPR043519">
    <property type="entry name" value="NT_sf"/>
</dbReference>
<dbReference type="Gene3D" id="1.10.1410.40">
    <property type="match status" value="1"/>
</dbReference>
<dbReference type="InterPro" id="IPR013087">
    <property type="entry name" value="Znf_C2H2_type"/>
</dbReference>
<feature type="region of interest" description="Disordered" evidence="1">
    <location>
        <begin position="255"/>
        <end position="288"/>
    </location>
</feature>
<feature type="region of interest" description="Disordered" evidence="1">
    <location>
        <begin position="313"/>
        <end position="332"/>
    </location>
</feature>
<feature type="compositionally biased region" description="Basic residues" evidence="1">
    <location>
        <begin position="992"/>
        <end position="1002"/>
    </location>
</feature>
<reference evidence="3 4" key="1">
    <citation type="submission" date="2022-05" db="EMBL/GenBank/DDBJ databases">
        <authorList>
            <consortium name="Genoscope - CEA"/>
            <person name="William W."/>
        </authorList>
    </citation>
    <scope>NUCLEOTIDE SEQUENCE [LARGE SCALE GENOMIC DNA]</scope>
</reference>
<feature type="region of interest" description="Disordered" evidence="1">
    <location>
        <begin position="430"/>
        <end position="455"/>
    </location>
</feature>
<dbReference type="InterPro" id="IPR006561">
    <property type="entry name" value="DZF_dom"/>
</dbReference>
<name>A0ABN8LZ00_9CNID</name>
<proteinExistence type="predicted"/>
<feature type="compositionally biased region" description="Low complexity" evidence="1">
    <location>
        <begin position="273"/>
        <end position="283"/>
    </location>
</feature>
<dbReference type="Gene3D" id="3.30.160.60">
    <property type="entry name" value="Classic Zinc Finger"/>
    <property type="match status" value="3"/>
</dbReference>
<feature type="compositionally biased region" description="Basic and acidic residues" evidence="1">
    <location>
        <begin position="697"/>
        <end position="734"/>
    </location>
</feature>
<evidence type="ECO:0000259" key="2">
    <source>
        <dbReference type="PROSITE" id="PS51703"/>
    </source>
</evidence>
<dbReference type="PROSITE" id="PS51703">
    <property type="entry name" value="DZF"/>
    <property type="match status" value="1"/>
</dbReference>
<feature type="compositionally biased region" description="Basic and acidic residues" evidence="1">
    <location>
        <begin position="313"/>
        <end position="331"/>
    </location>
</feature>
<dbReference type="PANTHER" id="PTHR45762:SF3">
    <property type="entry name" value="ZINC-FINGER PROTEIN AT 72D, ISOFORM B"/>
    <property type="match status" value="1"/>
</dbReference>
<feature type="compositionally biased region" description="Polar residues" evidence="1">
    <location>
        <begin position="12"/>
        <end position="42"/>
    </location>
</feature>
<dbReference type="Proteomes" id="UP001159427">
    <property type="component" value="Unassembled WGS sequence"/>
</dbReference>
<comment type="caution">
    <text evidence="3">The sequence shown here is derived from an EMBL/GenBank/DDBJ whole genome shotgun (WGS) entry which is preliminary data.</text>
</comment>
<dbReference type="PROSITE" id="PS00028">
    <property type="entry name" value="ZINC_FINGER_C2H2_1"/>
    <property type="match status" value="1"/>
</dbReference>
<dbReference type="Gene3D" id="3.30.460.10">
    <property type="entry name" value="Beta Polymerase, domain 2"/>
    <property type="match status" value="1"/>
</dbReference>
<feature type="region of interest" description="Disordered" evidence="1">
    <location>
        <begin position="609"/>
        <end position="648"/>
    </location>
</feature>
<dbReference type="InterPro" id="IPR003604">
    <property type="entry name" value="Matrin/U1-like-C_Znf_C2H2"/>
</dbReference>
<feature type="region of interest" description="Disordered" evidence="1">
    <location>
        <begin position="691"/>
        <end position="742"/>
    </location>
</feature>
<dbReference type="SMART" id="SM00572">
    <property type="entry name" value="DZF"/>
    <property type="match status" value="1"/>
</dbReference>
<dbReference type="Pfam" id="PF07528">
    <property type="entry name" value="DZF_N"/>
    <property type="match status" value="1"/>
</dbReference>
<dbReference type="SUPFAM" id="SSF57667">
    <property type="entry name" value="beta-beta-alpha zinc fingers"/>
    <property type="match status" value="3"/>
</dbReference>
<dbReference type="InterPro" id="IPR049402">
    <property type="entry name" value="DZF_dom_C"/>
</dbReference>
<dbReference type="Pfam" id="PF12874">
    <property type="entry name" value="zf-met"/>
    <property type="match status" value="3"/>
</dbReference>
<dbReference type="InterPro" id="IPR049401">
    <property type="entry name" value="DZF_dom_N"/>
</dbReference>
<evidence type="ECO:0000313" key="4">
    <source>
        <dbReference type="Proteomes" id="UP001159427"/>
    </source>
</evidence>
<feature type="domain" description="DZF" evidence="2">
    <location>
        <begin position="625"/>
        <end position="1022"/>
    </location>
</feature>
<sequence>MAASNYYGYTSGGQHSQGFTQAQNPSIQTSYGTPQATTGYGVQASTPAGAHYVPQQTQAPRQVVQAPYSAGTTAYAQQGSSAQAGAYGYTARQQDAPPPPPPANASYQAAHAAYQTHHGSAQYYDREAYETKASYYSQQPASNVQGGQGAYYGQNASAAAKAAYPTSGTSVYPTSVSATPVISKTHPSQSYSSQSSTVAYPYSSARAQTSAYEQTSSYNTSNYGGSSAGNTGGYQPQAYEAAVYNAAAAFVQQQHHQHQPPRQGWKNKIGVGQQKQPTGMMKPKQPPKQPQLHYCEVCKISCAGPQTYREHLEGQKHKKKEQAAKQKEKESLPSNAYRCELCDVTCTGTDAYAAHLKGSKHQKVIKLHQKLGKPIPEPAPLKPPEPKDSSKENGDKKAGPGNKGPQRKPPPKKMAAPKITFVGGTKLTSTGLVKTDASPGAASGGSNSGSAAGNDVEMDEEKFDLANYTGVDKSKIVGSEYLEEIKNEEGKIVSFHCKLCECKFNDPNAREAHLAGRRHRLSYKKKVQPDLVVDSKPSGRGRLSKGQEDKLRRQWEQEQYWQWKKGRQEEELRRWEEEEYYRRIAEEERFWEEENRRRFEAEFFEGWGPARMGPPRGPPGLLGPRPLMEGVGDMGPPQGMSRPRYDTPDDRLVMAKHSSIYPNEQELQAVQKIVSASEKALKLVSDLIAEQDQSTQPKKEEKEEVKEEVKVEVKEGEEGSEDKKEGGEEKKDPSKTASPPRALKGVMRVGVLAKGLLLHERLDVDLVVLCHDKPTRQLVKRVADLLPEHIAKVSEEKYEVKVVYEEAALKVVTTSDPKVVVTITLTSPVMREGDDADHAEDDPQVLDRPKCLAALASLRHAKWFQAKANGLQSCVVIIRVMRDLCQRIPAFSPLNNWAMELLVEKALSSSQQPLGPGEAFRRVLECISSGLLLEGGPGLCDPCEKETVDALGEVTMQEREDLTASAQHALRLTAFRQLHKVLGIDPLPPPTKFRRGRGRFKRRREDSGQGEEGAKKEKKEGEGESAGEAMEVASGGSGEAKPEA</sequence>
<keyword evidence="4" id="KW-1185">Reference proteome</keyword>
<feature type="region of interest" description="Disordered" evidence="1">
    <location>
        <begin position="985"/>
        <end position="1044"/>
    </location>
</feature>
<dbReference type="Pfam" id="PF20965">
    <property type="entry name" value="DZF_C"/>
    <property type="match status" value="1"/>
</dbReference>
<feature type="region of interest" description="Disordered" evidence="1">
    <location>
        <begin position="371"/>
        <end position="417"/>
    </location>
</feature>
<dbReference type="InterPro" id="IPR036236">
    <property type="entry name" value="Znf_C2H2_sf"/>
</dbReference>
<dbReference type="EMBL" id="CALNXI010000223">
    <property type="protein sequence ID" value="CAH3022526.1"/>
    <property type="molecule type" value="Genomic_DNA"/>
</dbReference>
<feature type="compositionally biased region" description="Basic and acidic residues" evidence="1">
    <location>
        <begin position="384"/>
        <end position="398"/>
    </location>
</feature>
<feature type="compositionally biased region" description="Basic and acidic residues" evidence="1">
    <location>
        <begin position="1003"/>
        <end position="1022"/>
    </location>
</feature>
<accession>A0ABN8LZ00</accession>
<protein>
    <recommendedName>
        <fullName evidence="2">DZF domain-containing protein</fullName>
    </recommendedName>
</protein>
<organism evidence="3 4">
    <name type="scientific">Porites evermanni</name>
    <dbReference type="NCBI Taxonomy" id="104178"/>
    <lineage>
        <taxon>Eukaryota</taxon>
        <taxon>Metazoa</taxon>
        <taxon>Cnidaria</taxon>
        <taxon>Anthozoa</taxon>
        <taxon>Hexacorallia</taxon>
        <taxon>Scleractinia</taxon>
        <taxon>Fungiina</taxon>
        <taxon>Poritidae</taxon>
        <taxon>Porites</taxon>
    </lineage>
</organism>
<evidence type="ECO:0000313" key="3">
    <source>
        <dbReference type="EMBL" id="CAH3022526.1"/>
    </source>
</evidence>
<dbReference type="SMART" id="SM00355">
    <property type="entry name" value="ZnF_C2H2"/>
    <property type="match status" value="3"/>
</dbReference>
<evidence type="ECO:0000256" key="1">
    <source>
        <dbReference type="SAM" id="MobiDB-lite"/>
    </source>
</evidence>
<feature type="region of interest" description="Disordered" evidence="1">
    <location>
        <begin position="1"/>
        <end position="42"/>
    </location>
</feature>
<gene>
    <name evidence="3" type="ORF">PEVE_00015875</name>
</gene>
<dbReference type="PANTHER" id="PTHR45762">
    <property type="entry name" value="ZINC FINGER RNA-BINDING PROTEIN"/>
    <property type="match status" value="1"/>
</dbReference>
<dbReference type="SMART" id="SM00451">
    <property type="entry name" value="ZnF_U1"/>
    <property type="match status" value="3"/>
</dbReference>